<protein>
    <submittedName>
        <fullName evidence="2">Uncharacterized protein</fullName>
    </submittedName>
</protein>
<organism evidence="2 3">
    <name type="scientific">Eruca vesicaria subsp. sativa</name>
    <name type="common">Garden rocket</name>
    <name type="synonym">Eruca sativa</name>
    <dbReference type="NCBI Taxonomy" id="29727"/>
    <lineage>
        <taxon>Eukaryota</taxon>
        <taxon>Viridiplantae</taxon>
        <taxon>Streptophyta</taxon>
        <taxon>Embryophyta</taxon>
        <taxon>Tracheophyta</taxon>
        <taxon>Spermatophyta</taxon>
        <taxon>Magnoliopsida</taxon>
        <taxon>eudicotyledons</taxon>
        <taxon>Gunneridae</taxon>
        <taxon>Pentapetalae</taxon>
        <taxon>rosids</taxon>
        <taxon>malvids</taxon>
        <taxon>Brassicales</taxon>
        <taxon>Brassicaceae</taxon>
        <taxon>Brassiceae</taxon>
        <taxon>Eruca</taxon>
    </lineage>
</organism>
<proteinExistence type="predicted"/>
<comment type="caution">
    <text evidence="2">The sequence shown here is derived from an EMBL/GenBank/DDBJ whole genome shotgun (WGS) entry which is preliminary data.</text>
</comment>
<sequence>MLIRFVLKIVPIGVSGIDEDSFHSGSGYALGEFQLVLSRIGEGSDIGLDLKRNPLVKGPREFRERSSFNGRQTAYGNMKYAVHSRGYQHPTNGEGNNLLPNPTKFMLDAFKGSQRSSKEFRHGPARKALFFEDASVESGSLLNKNTSASEELLIMGEPKVTEGQLGIRSDDKIMNDQSMDSQALDEANLMIDGGEIPDINDPMEEVVLADGDQQMVGEQEVGEVADTEIYQVENDGERAPKKKGAKGGGEGEISNGGTAKKHQVQTFISSRKKLLAKVALKVGDKGSKKACMKPKNPA</sequence>
<dbReference type="Proteomes" id="UP001642260">
    <property type="component" value="Unassembled WGS sequence"/>
</dbReference>
<gene>
    <name evidence="2" type="ORF">ERUC_LOCUS23902</name>
</gene>
<name>A0ABC8KJJ0_ERUVS</name>
<dbReference type="EMBL" id="CAKOAT010242377">
    <property type="protein sequence ID" value="CAH8358146.1"/>
    <property type="molecule type" value="Genomic_DNA"/>
</dbReference>
<evidence type="ECO:0000256" key="1">
    <source>
        <dbReference type="SAM" id="MobiDB-lite"/>
    </source>
</evidence>
<evidence type="ECO:0000313" key="2">
    <source>
        <dbReference type="EMBL" id="CAH8358146.1"/>
    </source>
</evidence>
<accession>A0ABC8KJJ0</accession>
<keyword evidence="3" id="KW-1185">Reference proteome</keyword>
<feature type="region of interest" description="Disordered" evidence="1">
    <location>
        <begin position="235"/>
        <end position="264"/>
    </location>
</feature>
<feature type="non-terminal residue" evidence="2">
    <location>
        <position position="298"/>
    </location>
</feature>
<dbReference type="AlphaFoldDB" id="A0ABC8KJJ0"/>
<evidence type="ECO:0000313" key="3">
    <source>
        <dbReference type="Proteomes" id="UP001642260"/>
    </source>
</evidence>
<reference evidence="2 3" key="1">
    <citation type="submission" date="2022-03" db="EMBL/GenBank/DDBJ databases">
        <authorList>
            <person name="Macdonald S."/>
            <person name="Ahmed S."/>
            <person name="Newling K."/>
        </authorList>
    </citation>
    <scope>NUCLEOTIDE SEQUENCE [LARGE SCALE GENOMIC DNA]</scope>
</reference>